<reference evidence="1 2" key="1">
    <citation type="submission" date="2015-03" db="EMBL/GenBank/DDBJ databases">
        <authorList>
            <person name="Murphy D."/>
        </authorList>
    </citation>
    <scope>NUCLEOTIDE SEQUENCE [LARGE SCALE GENOMIC DNA]</scope>
    <source>
        <strain evidence="1 2">D16</strain>
    </source>
</reference>
<dbReference type="InterPro" id="IPR011009">
    <property type="entry name" value="Kinase-like_dom_sf"/>
</dbReference>
<evidence type="ECO:0000313" key="1">
    <source>
        <dbReference type="EMBL" id="CQD08948.1"/>
    </source>
</evidence>
<sequence length="112" mass="11451">MTAWLPVTGGESGASVFRSADGSRYAKVVGAAGVGDLAAERDRVAWAGEQGLPVPAVIDWHTTADGGARLITSAAGDRGGDRRAAAARRAVRSVASWTSCCPGPARSSLRTR</sequence>
<proteinExistence type="predicted"/>
<accession>A0A0U1D7U3</accession>
<dbReference type="SUPFAM" id="SSF56112">
    <property type="entry name" value="Protein kinase-like (PK-like)"/>
    <property type="match status" value="1"/>
</dbReference>
<keyword evidence="1" id="KW-0808">Transferase</keyword>
<organism evidence="1 2">
    <name type="scientific">Mycolicibacterium conceptionense</name>
    <dbReference type="NCBI Taxonomy" id="451644"/>
    <lineage>
        <taxon>Bacteria</taxon>
        <taxon>Bacillati</taxon>
        <taxon>Actinomycetota</taxon>
        <taxon>Actinomycetes</taxon>
        <taxon>Mycobacteriales</taxon>
        <taxon>Mycobacteriaceae</taxon>
        <taxon>Mycolicibacterium</taxon>
    </lineage>
</organism>
<dbReference type="AlphaFoldDB" id="A0A0U1D7U3"/>
<dbReference type="Proteomes" id="UP000182227">
    <property type="component" value="Unassembled WGS sequence"/>
</dbReference>
<evidence type="ECO:0000313" key="2">
    <source>
        <dbReference type="Proteomes" id="UP000182227"/>
    </source>
</evidence>
<name>A0A0U1D7U3_9MYCO</name>
<dbReference type="EMBL" id="CTEF01000001">
    <property type="protein sequence ID" value="CQD08948.1"/>
    <property type="molecule type" value="Genomic_DNA"/>
</dbReference>
<dbReference type="Gene3D" id="3.30.200.20">
    <property type="entry name" value="Phosphorylase Kinase, domain 1"/>
    <property type="match status" value="1"/>
</dbReference>
<gene>
    <name evidence="1" type="ORF">BN970_01734</name>
</gene>
<protein>
    <submittedName>
        <fullName evidence="1">Streptomycin phosphotransferase</fullName>
    </submittedName>
</protein>
<dbReference type="GO" id="GO:0016740">
    <property type="term" value="F:transferase activity"/>
    <property type="evidence" value="ECO:0007669"/>
    <property type="project" value="UniProtKB-KW"/>
</dbReference>